<feature type="transmembrane region" description="Helical" evidence="5">
    <location>
        <begin position="273"/>
        <end position="296"/>
    </location>
</feature>
<keyword evidence="5" id="KW-0813">Transport</keyword>
<dbReference type="PANTHER" id="PTHR42727:SF1">
    <property type="entry name" value="PHOSPHATE TRANSPORT SYSTEM PERMEASE"/>
    <property type="match status" value="1"/>
</dbReference>
<dbReference type="InterPro" id="IPR011864">
    <property type="entry name" value="Phosphate_PstC"/>
</dbReference>
<accession>A0A933MLK7</accession>
<dbReference type="Pfam" id="PF00528">
    <property type="entry name" value="BPD_transp_1"/>
    <property type="match status" value="1"/>
</dbReference>
<feature type="transmembrane region" description="Helical" evidence="5">
    <location>
        <begin position="157"/>
        <end position="176"/>
    </location>
</feature>
<keyword evidence="2 5" id="KW-0812">Transmembrane</keyword>
<evidence type="ECO:0000313" key="8">
    <source>
        <dbReference type="EMBL" id="MBI4727880.1"/>
    </source>
</evidence>
<evidence type="ECO:0000256" key="1">
    <source>
        <dbReference type="ARBA" id="ARBA00004141"/>
    </source>
</evidence>
<evidence type="ECO:0000256" key="6">
    <source>
        <dbReference type="RuleBase" id="RU363054"/>
    </source>
</evidence>
<organism evidence="8 9">
    <name type="scientific">candidate division TA06 bacterium</name>
    <dbReference type="NCBI Taxonomy" id="2250710"/>
    <lineage>
        <taxon>Bacteria</taxon>
        <taxon>Bacteria division TA06</taxon>
    </lineage>
</organism>
<dbReference type="InterPro" id="IPR035906">
    <property type="entry name" value="MetI-like_sf"/>
</dbReference>
<feature type="transmembrane region" description="Helical" evidence="5">
    <location>
        <begin position="124"/>
        <end position="145"/>
    </location>
</feature>
<evidence type="ECO:0000256" key="4">
    <source>
        <dbReference type="ARBA" id="ARBA00023136"/>
    </source>
</evidence>
<dbReference type="Gene3D" id="1.10.3720.10">
    <property type="entry name" value="MetI-like"/>
    <property type="match status" value="1"/>
</dbReference>
<dbReference type="PROSITE" id="PS50928">
    <property type="entry name" value="ABC_TM1"/>
    <property type="match status" value="1"/>
</dbReference>
<evidence type="ECO:0000256" key="5">
    <source>
        <dbReference type="RuleBase" id="RU363032"/>
    </source>
</evidence>
<sequence length="308" mass="33466">MSLQKKRFRYLGESLIEVNIKVTATLAIIAVFLIFLFILRESLPIFFSREVMQEITFGKFFNGIEWQPVSDKPRFSLWPIILGSLKVTLIALVFAVPAAIGAALYSSEFAGRRLKEFIKPVVELLAGIPSVVLGFFALIIMASFLKNIFGWTYRLNAINAGIALGFAVIPAIYSLAEDAINAVPRSFREAALGLGATPWQTAVKVVLPAALPGVSAAALFGMGRAVGETMVVLMAAGNAPLFSFNPLESTRTMTATIAAELGEVVFGSGHYHALFFIGLVLFLATFIINLISWSLFQGLMARMYGKGK</sequence>
<feature type="domain" description="ABC transmembrane type-1" evidence="7">
    <location>
        <begin position="81"/>
        <end position="292"/>
    </location>
</feature>
<dbReference type="PANTHER" id="PTHR42727">
    <property type="entry name" value="PHOSPHATE TRANSPORT SYSTEM PERMEASE PROTEIN"/>
    <property type="match status" value="1"/>
</dbReference>
<gene>
    <name evidence="8" type="primary">pstC</name>
    <name evidence="8" type="ORF">HY768_11820</name>
</gene>
<dbReference type="GO" id="GO:0006817">
    <property type="term" value="P:phosphate ion transport"/>
    <property type="evidence" value="ECO:0007669"/>
    <property type="project" value="UniProtKB-KW"/>
</dbReference>
<evidence type="ECO:0000256" key="2">
    <source>
        <dbReference type="ARBA" id="ARBA00022692"/>
    </source>
</evidence>
<keyword evidence="3 5" id="KW-1133">Transmembrane helix</keyword>
<evidence type="ECO:0000256" key="3">
    <source>
        <dbReference type="ARBA" id="ARBA00022989"/>
    </source>
</evidence>
<protein>
    <recommendedName>
        <fullName evidence="6">Phosphate transport system permease protein</fullName>
    </recommendedName>
</protein>
<dbReference type="EMBL" id="JACQXR010000167">
    <property type="protein sequence ID" value="MBI4727880.1"/>
    <property type="molecule type" value="Genomic_DNA"/>
</dbReference>
<dbReference type="NCBIfam" id="TIGR02138">
    <property type="entry name" value="phosphate_pstC"/>
    <property type="match status" value="1"/>
</dbReference>
<name>A0A933MLK7_UNCT6</name>
<comment type="caution">
    <text evidence="6">Lacks conserved residue(s) required for the propagation of feature annotation.</text>
</comment>
<dbReference type="GO" id="GO:0005886">
    <property type="term" value="C:plasma membrane"/>
    <property type="evidence" value="ECO:0007669"/>
    <property type="project" value="UniProtKB-SubCell"/>
</dbReference>
<feature type="transmembrane region" description="Helical" evidence="5">
    <location>
        <begin position="80"/>
        <end position="104"/>
    </location>
</feature>
<keyword evidence="6" id="KW-1003">Cell membrane</keyword>
<keyword evidence="6" id="KW-0592">Phosphate transport</keyword>
<comment type="similarity">
    <text evidence="6">Belongs to the binding-protein-dependent transport system permease family. CysTW subfamily.</text>
</comment>
<evidence type="ECO:0000259" key="7">
    <source>
        <dbReference type="PROSITE" id="PS50928"/>
    </source>
</evidence>
<dbReference type="GO" id="GO:0005315">
    <property type="term" value="F:phosphate transmembrane transporter activity"/>
    <property type="evidence" value="ECO:0007669"/>
    <property type="project" value="InterPro"/>
</dbReference>
<proteinExistence type="inferred from homology"/>
<keyword evidence="4 5" id="KW-0472">Membrane</keyword>
<comment type="function">
    <text evidence="6">Part of the binding-protein-dependent transport system for phosphate; probably responsible for the translocation of the substrate across the membrane.</text>
</comment>
<dbReference type="Proteomes" id="UP000736328">
    <property type="component" value="Unassembled WGS sequence"/>
</dbReference>
<dbReference type="SUPFAM" id="SSF161098">
    <property type="entry name" value="MetI-like"/>
    <property type="match status" value="1"/>
</dbReference>
<dbReference type="AlphaFoldDB" id="A0A933MLK7"/>
<comment type="caution">
    <text evidence="8">The sequence shown here is derived from an EMBL/GenBank/DDBJ whole genome shotgun (WGS) entry which is preliminary data.</text>
</comment>
<evidence type="ECO:0000313" key="9">
    <source>
        <dbReference type="Proteomes" id="UP000736328"/>
    </source>
</evidence>
<comment type="subcellular location">
    <subcellularLocation>
        <location evidence="5">Cell membrane</location>
        <topology evidence="5">Multi-pass membrane protein</topology>
    </subcellularLocation>
    <subcellularLocation>
        <location evidence="1">Membrane</location>
        <topology evidence="1">Multi-pass membrane protein</topology>
    </subcellularLocation>
</comment>
<feature type="transmembrane region" description="Helical" evidence="5">
    <location>
        <begin position="20"/>
        <end position="39"/>
    </location>
</feature>
<reference evidence="8" key="1">
    <citation type="submission" date="2020-07" db="EMBL/GenBank/DDBJ databases">
        <title>Huge and variable diversity of episymbiotic CPR bacteria and DPANN archaea in groundwater ecosystems.</title>
        <authorList>
            <person name="He C.Y."/>
            <person name="Keren R."/>
            <person name="Whittaker M."/>
            <person name="Farag I.F."/>
            <person name="Doudna J."/>
            <person name="Cate J.H.D."/>
            <person name="Banfield J.F."/>
        </authorList>
    </citation>
    <scope>NUCLEOTIDE SEQUENCE</scope>
    <source>
        <strain evidence="8">NC_groundwater_1520_Pr4_B-0.1um_53_5</strain>
    </source>
</reference>
<dbReference type="InterPro" id="IPR000515">
    <property type="entry name" value="MetI-like"/>
</dbReference>
<dbReference type="CDD" id="cd06261">
    <property type="entry name" value="TM_PBP2"/>
    <property type="match status" value="1"/>
</dbReference>